<dbReference type="CDD" id="cd16098">
    <property type="entry name" value="FliS"/>
    <property type="match status" value="1"/>
</dbReference>
<keyword evidence="7" id="KW-0282">Flagellum</keyword>
<evidence type="ECO:0000256" key="3">
    <source>
        <dbReference type="ARBA" id="ARBA00022490"/>
    </source>
</evidence>
<comment type="subcellular location">
    <subcellularLocation>
        <location evidence="1 6">Cytoplasm</location>
        <location evidence="1 6">Cytosol</location>
    </subcellularLocation>
</comment>
<dbReference type="InterPro" id="IPR003713">
    <property type="entry name" value="FliS"/>
</dbReference>
<dbReference type="PIRSF" id="PIRSF039090">
    <property type="entry name" value="Flis"/>
    <property type="match status" value="1"/>
</dbReference>
<dbReference type="OrthoDB" id="9792010at2"/>
<reference evidence="7" key="1">
    <citation type="submission" date="2015-09" db="EMBL/GenBank/DDBJ databases">
        <title>Draft Genome Sequences of Two Novel Amoeba-resistant Intranuclear Bacteria, Candidatus Berkiella cookevillensis and Candidatus Berkiella aquae.</title>
        <authorList>
            <person name="Mehari Y.T."/>
            <person name="Arivett B.A."/>
            <person name="Farone A.L."/>
            <person name="Gunderson J.H."/>
            <person name="Farone M.B."/>
        </authorList>
    </citation>
    <scope>NUCLEOTIDE SEQUENCE [LARGE SCALE GENOMIC DNA]</scope>
    <source>
        <strain evidence="7">HT99</strain>
    </source>
</reference>
<dbReference type="AlphaFoldDB" id="A0A0Q9YLC1"/>
<dbReference type="PANTHER" id="PTHR34773:SF1">
    <property type="entry name" value="FLAGELLAR SECRETION CHAPERONE FLIS"/>
    <property type="match status" value="1"/>
</dbReference>
<dbReference type="RefSeq" id="WP_075065887.1">
    <property type="nucleotide sequence ID" value="NZ_LKAJ02000001.1"/>
</dbReference>
<name>A0A0Q9YLC1_9GAMM</name>
<proteinExistence type="inferred from homology"/>
<evidence type="ECO:0000313" key="7">
    <source>
        <dbReference type="EMBL" id="KRG21503.1"/>
    </source>
</evidence>
<accession>A0A0Q9YLC1</accession>
<dbReference type="Gene3D" id="1.20.120.340">
    <property type="entry name" value="Flagellar protein FliS"/>
    <property type="match status" value="1"/>
</dbReference>
<dbReference type="GO" id="GO:0044780">
    <property type="term" value="P:bacterial-type flagellum assembly"/>
    <property type="evidence" value="ECO:0007669"/>
    <property type="project" value="InterPro"/>
</dbReference>
<keyword evidence="7" id="KW-0969">Cilium</keyword>
<reference evidence="8" key="2">
    <citation type="journal article" date="2016" name="Genome Announc.">
        <title>Draft Genome Sequences of Two Novel Amoeba-Resistant Intranuclear Bacteria, 'Candidatus Berkiella cookevillensis' and 'Candidatus Berkiella aquae'.</title>
        <authorList>
            <person name="Mehari Y.T."/>
            <person name="Arivett B.A."/>
            <person name="Farone A.L."/>
            <person name="Gunderson J.H."/>
            <person name="Farone M.B."/>
        </authorList>
    </citation>
    <scope>NUCLEOTIDE SEQUENCE</scope>
    <source>
        <strain evidence="8">HT99</strain>
    </source>
</reference>
<comment type="similarity">
    <text evidence="2 6">Belongs to the FliS family.</text>
</comment>
<keyword evidence="3 6" id="KW-0963">Cytoplasm</keyword>
<dbReference type="Proteomes" id="UP000051497">
    <property type="component" value="Unassembled WGS sequence"/>
</dbReference>
<organism evidence="7">
    <name type="scientific">Candidatus Berkiella aquae</name>
    <dbReference type="NCBI Taxonomy" id="295108"/>
    <lineage>
        <taxon>Bacteria</taxon>
        <taxon>Pseudomonadati</taxon>
        <taxon>Pseudomonadota</taxon>
        <taxon>Gammaproteobacteria</taxon>
        <taxon>Candidatus Berkiellales</taxon>
        <taxon>Candidatus Berkiellaceae</taxon>
        <taxon>Candidatus Berkiella</taxon>
    </lineage>
</organism>
<evidence type="ECO:0000256" key="5">
    <source>
        <dbReference type="ARBA" id="ARBA00023186"/>
    </source>
</evidence>
<dbReference type="GO" id="GO:0005829">
    <property type="term" value="C:cytosol"/>
    <property type="evidence" value="ECO:0007669"/>
    <property type="project" value="UniProtKB-SubCell"/>
</dbReference>
<keyword evidence="9" id="KW-1185">Reference proteome</keyword>
<dbReference type="EMBL" id="LKAJ01000004">
    <property type="protein sequence ID" value="KRG21503.1"/>
    <property type="molecule type" value="Genomic_DNA"/>
</dbReference>
<dbReference type="Pfam" id="PF02561">
    <property type="entry name" value="FliS"/>
    <property type="match status" value="1"/>
</dbReference>
<dbReference type="NCBIfam" id="TIGR00208">
    <property type="entry name" value="fliS"/>
    <property type="match status" value="1"/>
</dbReference>
<reference evidence="8" key="3">
    <citation type="submission" date="2021-06" db="EMBL/GenBank/DDBJ databases">
        <title>Genomic Description and Analysis of Intracellular Bacteria, Candidatus Berkiella cookevillensis and Candidatus Berkiella aquae.</title>
        <authorList>
            <person name="Kidane D.T."/>
            <person name="Mehari Y.T."/>
            <person name="Rice F.C."/>
            <person name="Arivett B.A."/>
            <person name="Farone A.L."/>
            <person name="Berk S.G."/>
            <person name="Farone M.B."/>
        </authorList>
    </citation>
    <scope>NUCLEOTIDE SEQUENCE</scope>
    <source>
        <strain evidence="8">HT99</strain>
    </source>
</reference>
<dbReference type="GO" id="GO:0071973">
    <property type="term" value="P:bacterial-type flagellum-dependent cell motility"/>
    <property type="evidence" value="ECO:0007669"/>
    <property type="project" value="TreeGrafter"/>
</dbReference>
<dbReference type="InterPro" id="IPR036584">
    <property type="entry name" value="FliS_sf"/>
</dbReference>
<sequence length="132" mass="14919">MNPNYALKQYQHVSIETGILNADPYRLIQILLESALEKLNIAKGFIERNNIHDKGISISLAISIVETLQASLNEQEGGEIAKNLSDLYTYILQSLIEVNLHDDLKKLDEVIELIATIKSGWDNMPRENVDNE</sequence>
<protein>
    <recommendedName>
        <fullName evidence="6">Flagellar secretion chaperone FliS</fullName>
    </recommendedName>
</protein>
<comment type="caution">
    <text evidence="7">The sequence shown here is derived from an EMBL/GenBank/DDBJ whole genome shotgun (WGS) entry which is preliminary data.</text>
</comment>
<evidence type="ECO:0000256" key="2">
    <source>
        <dbReference type="ARBA" id="ARBA00008787"/>
    </source>
</evidence>
<gene>
    <name evidence="7" type="primary">fliS</name>
    <name evidence="8" type="ORF">HT99x_008300</name>
    <name evidence="7" type="ORF">HT99x_01255</name>
</gene>
<evidence type="ECO:0000313" key="9">
    <source>
        <dbReference type="Proteomes" id="UP000051497"/>
    </source>
</evidence>
<keyword evidence="5" id="KW-0143">Chaperone</keyword>
<dbReference type="PANTHER" id="PTHR34773">
    <property type="entry name" value="FLAGELLAR SECRETION CHAPERONE FLIS"/>
    <property type="match status" value="1"/>
</dbReference>
<evidence type="ECO:0000256" key="1">
    <source>
        <dbReference type="ARBA" id="ARBA00004514"/>
    </source>
</evidence>
<dbReference type="SUPFAM" id="SSF101116">
    <property type="entry name" value="Flagellar export chaperone FliS"/>
    <property type="match status" value="1"/>
</dbReference>
<evidence type="ECO:0000256" key="6">
    <source>
        <dbReference type="PIRNR" id="PIRNR039090"/>
    </source>
</evidence>
<evidence type="ECO:0000256" key="4">
    <source>
        <dbReference type="ARBA" id="ARBA00022795"/>
    </source>
</evidence>
<evidence type="ECO:0000313" key="8">
    <source>
        <dbReference type="EMBL" id="MCS5711434.1"/>
    </source>
</evidence>
<dbReference type="STRING" id="295108.HT99x_01255"/>
<keyword evidence="4 6" id="KW-1005">Bacterial flagellum biogenesis</keyword>
<keyword evidence="7" id="KW-0966">Cell projection</keyword>
<dbReference type="EMBL" id="LKAJ02000001">
    <property type="protein sequence ID" value="MCS5711434.1"/>
    <property type="molecule type" value="Genomic_DNA"/>
</dbReference>